<dbReference type="RefSeq" id="WP_120809644.1">
    <property type="nucleotide sequence ID" value="NZ_JAQQKY010000002.1"/>
</dbReference>
<evidence type="ECO:0000313" key="5">
    <source>
        <dbReference type="Proteomes" id="UP001221566"/>
    </source>
</evidence>
<dbReference type="PANTHER" id="PTHR40943">
    <property type="entry name" value="CYTOPLASMIC PROTEIN-RELATED"/>
    <property type="match status" value="1"/>
</dbReference>
<dbReference type="InterPro" id="IPR014710">
    <property type="entry name" value="RmlC-like_jellyroll"/>
</dbReference>
<dbReference type="SUPFAM" id="SSF51182">
    <property type="entry name" value="RmlC-like cupins"/>
    <property type="match status" value="1"/>
</dbReference>
<organism evidence="3 4">
    <name type="scientific">Vogesella indigofera</name>
    <name type="common">Pseudomonas indigofera</name>
    <dbReference type="NCBI Taxonomy" id="45465"/>
    <lineage>
        <taxon>Bacteria</taxon>
        <taxon>Pseudomonadati</taxon>
        <taxon>Pseudomonadota</taxon>
        <taxon>Betaproteobacteria</taxon>
        <taxon>Neisseriales</taxon>
        <taxon>Chromobacteriaceae</taxon>
        <taxon>Vogesella</taxon>
    </lineage>
</organism>
<sequence length="118" mass="12958">MIVRVDGQHLSAQIDYPNPQRLVSGNPQRRTWPAYESGDGVCAAGIWACEPGAWRIAFADNKEEFFCIRHGRVQLIAENGHAEAFGPGEAAVIPAGFRGVFEVVEAVEKYYVIVTRPG</sequence>
<keyword evidence="5" id="KW-1185">Reference proteome</keyword>
<protein>
    <submittedName>
        <fullName evidence="2">Cupin domain-containing protein</fullName>
    </submittedName>
</protein>
<dbReference type="EMBL" id="RBID01000011">
    <property type="protein sequence ID" value="RKQ60946.1"/>
    <property type="molecule type" value="Genomic_DNA"/>
</dbReference>
<dbReference type="Proteomes" id="UP001221566">
    <property type="component" value="Unassembled WGS sequence"/>
</dbReference>
<dbReference type="AlphaFoldDB" id="A0A495BI83"/>
<dbReference type="Proteomes" id="UP000279384">
    <property type="component" value="Unassembled WGS sequence"/>
</dbReference>
<accession>A0A495BI83</accession>
<dbReference type="Gene3D" id="2.60.120.10">
    <property type="entry name" value="Jelly Rolls"/>
    <property type="match status" value="1"/>
</dbReference>
<evidence type="ECO:0000259" key="1">
    <source>
        <dbReference type="Pfam" id="PF05899"/>
    </source>
</evidence>
<dbReference type="InterPro" id="IPR011051">
    <property type="entry name" value="RmlC_Cupin_sf"/>
</dbReference>
<dbReference type="CDD" id="cd02227">
    <property type="entry name" value="cupin_TM1112-like"/>
    <property type="match status" value="1"/>
</dbReference>
<dbReference type="Pfam" id="PF05899">
    <property type="entry name" value="Cupin_3"/>
    <property type="match status" value="1"/>
</dbReference>
<name>A0A495BI83_VOGIN</name>
<evidence type="ECO:0000313" key="3">
    <source>
        <dbReference type="EMBL" id="RKQ60946.1"/>
    </source>
</evidence>
<dbReference type="EMBL" id="JAQQKY010000002">
    <property type="protein sequence ID" value="MDC7690518.1"/>
    <property type="molecule type" value="Genomic_DNA"/>
</dbReference>
<reference evidence="3 4" key="1">
    <citation type="submission" date="2018-10" db="EMBL/GenBank/DDBJ databases">
        <title>Genomic Encyclopedia of Type Strains, Phase IV (KMG-IV): sequencing the most valuable type-strain genomes for metagenomic binning, comparative biology and taxonomic classification.</title>
        <authorList>
            <person name="Goeker M."/>
        </authorList>
    </citation>
    <scope>NUCLEOTIDE SEQUENCE [LARGE SCALE GENOMIC DNA]</scope>
    <source>
        <strain evidence="3 4">DSM 3303</strain>
    </source>
</reference>
<evidence type="ECO:0000313" key="2">
    <source>
        <dbReference type="EMBL" id="MDC7690518.1"/>
    </source>
</evidence>
<gene>
    <name evidence="3" type="ORF">C8E02_0711</name>
    <name evidence="2" type="ORF">PQU93_06920</name>
</gene>
<reference evidence="2 5" key="2">
    <citation type="submission" date="2023-01" db="EMBL/GenBank/DDBJ databases">
        <title>Novel species of the genus Vogesella isolated from rivers.</title>
        <authorList>
            <person name="Lu H."/>
        </authorList>
    </citation>
    <scope>NUCLEOTIDE SEQUENCE [LARGE SCALE GENOMIC DNA]</scope>
    <source>
        <strain evidence="2 5">SH7W</strain>
    </source>
</reference>
<evidence type="ECO:0000313" key="4">
    <source>
        <dbReference type="Proteomes" id="UP000279384"/>
    </source>
</evidence>
<comment type="caution">
    <text evidence="3">The sequence shown here is derived from an EMBL/GenBank/DDBJ whole genome shotgun (WGS) entry which is preliminary data.</text>
</comment>
<dbReference type="InterPro" id="IPR008579">
    <property type="entry name" value="UGlyAH_Cupin_dom"/>
</dbReference>
<feature type="domain" description="(S)-ureidoglycine aminohydrolase cupin" evidence="1">
    <location>
        <begin position="37"/>
        <end position="111"/>
    </location>
</feature>
<dbReference type="PANTHER" id="PTHR40943:SF1">
    <property type="entry name" value="CYTOPLASMIC PROTEIN"/>
    <property type="match status" value="1"/>
</dbReference>
<proteinExistence type="predicted"/>